<gene>
    <name evidence="4" type="ORF">Prum_000200</name>
</gene>
<evidence type="ECO:0000256" key="1">
    <source>
        <dbReference type="ARBA" id="ARBA00001946"/>
    </source>
</evidence>
<reference evidence="4 5" key="1">
    <citation type="submission" date="2020-03" db="EMBL/GenBank/DDBJ databases">
        <title>Whole genome shotgun sequence of Phytohabitans rumicis NBRC 108638.</title>
        <authorList>
            <person name="Komaki H."/>
            <person name="Tamura T."/>
        </authorList>
    </citation>
    <scope>NUCLEOTIDE SEQUENCE [LARGE SCALE GENOMIC DNA]</scope>
    <source>
        <strain evidence="4 5">NBRC 108638</strain>
    </source>
</reference>
<dbReference type="PRINTS" id="PR00502">
    <property type="entry name" value="NUDIXFAMILY"/>
</dbReference>
<dbReference type="Gene3D" id="3.90.79.10">
    <property type="entry name" value="Nucleoside Triphosphate Pyrophosphohydrolase"/>
    <property type="match status" value="1"/>
</dbReference>
<protein>
    <submittedName>
        <fullName evidence="4">DNA mismatch repair protein MutT</fullName>
    </submittedName>
</protein>
<dbReference type="EMBL" id="BLPG01000001">
    <property type="protein sequence ID" value="GFJ86378.1"/>
    <property type="molecule type" value="Genomic_DNA"/>
</dbReference>
<dbReference type="Proteomes" id="UP000482960">
    <property type="component" value="Unassembled WGS sequence"/>
</dbReference>
<feature type="domain" description="Nudix hydrolase" evidence="3">
    <location>
        <begin position="4"/>
        <end position="146"/>
    </location>
</feature>
<dbReference type="CDD" id="cd03674">
    <property type="entry name" value="NUDIX_Hydrolase"/>
    <property type="match status" value="1"/>
</dbReference>
<dbReference type="PANTHER" id="PTHR43046">
    <property type="entry name" value="GDP-MANNOSE MANNOSYL HYDROLASE"/>
    <property type="match status" value="1"/>
</dbReference>
<reference evidence="4 5" key="2">
    <citation type="submission" date="2020-03" db="EMBL/GenBank/DDBJ databases">
        <authorList>
            <person name="Ichikawa N."/>
            <person name="Kimura A."/>
            <person name="Kitahashi Y."/>
            <person name="Uohara A."/>
        </authorList>
    </citation>
    <scope>NUCLEOTIDE SEQUENCE [LARGE SCALE GENOMIC DNA]</scope>
    <source>
        <strain evidence="4 5">NBRC 108638</strain>
    </source>
</reference>
<dbReference type="InterPro" id="IPR000086">
    <property type="entry name" value="NUDIX_hydrolase_dom"/>
</dbReference>
<dbReference type="SUPFAM" id="SSF55811">
    <property type="entry name" value="Nudix"/>
    <property type="match status" value="1"/>
</dbReference>
<dbReference type="PANTHER" id="PTHR43046:SF14">
    <property type="entry name" value="MUTT_NUDIX FAMILY PROTEIN"/>
    <property type="match status" value="1"/>
</dbReference>
<keyword evidence="5" id="KW-1185">Reference proteome</keyword>
<evidence type="ECO:0000259" key="3">
    <source>
        <dbReference type="PROSITE" id="PS51462"/>
    </source>
</evidence>
<evidence type="ECO:0000313" key="4">
    <source>
        <dbReference type="EMBL" id="GFJ86378.1"/>
    </source>
</evidence>
<dbReference type="InterPro" id="IPR020476">
    <property type="entry name" value="Nudix_hydrolase"/>
</dbReference>
<comment type="caution">
    <text evidence="4">The sequence shown here is derived from an EMBL/GenBank/DDBJ whole genome shotgun (WGS) entry which is preliminary data.</text>
</comment>
<name>A0A6V8KUJ6_9ACTN</name>
<sequence length="153" mass="17124">MTEIRHFTASAVVFDETDRVLLVHHNKIGLWLYPGGHIDPNEDPAQATIREVREEAGIDVEIIAEERFRHPAVGTVPTPFTIITMPVTDRKIGAHHHIDMVYVCRALSNEVTHQPEEVGGYRWVAVAEVATLATPPDLPSLIAEAHKFLRTHT</sequence>
<evidence type="ECO:0000313" key="5">
    <source>
        <dbReference type="Proteomes" id="UP000482960"/>
    </source>
</evidence>
<dbReference type="GO" id="GO:0016787">
    <property type="term" value="F:hydrolase activity"/>
    <property type="evidence" value="ECO:0007669"/>
    <property type="project" value="UniProtKB-KW"/>
</dbReference>
<dbReference type="InterPro" id="IPR015797">
    <property type="entry name" value="NUDIX_hydrolase-like_dom_sf"/>
</dbReference>
<evidence type="ECO:0000256" key="2">
    <source>
        <dbReference type="ARBA" id="ARBA00022801"/>
    </source>
</evidence>
<dbReference type="Pfam" id="PF00293">
    <property type="entry name" value="NUDIX"/>
    <property type="match status" value="1"/>
</dbReference>
<proteinExistence type="predicted"/>
<dbReference type="RefSeq" id="WP_246277537.1">
    <property type="nucleotide sequence ID" value="NZ_BAABJB010000008.1"/>
</dbReference>
<accession>A0A6V8KUJ6</accession>
<organism evidence="4 5">
    <name type="scientific">Phytohabitans rumicis</name>
    <dbReference type="NCBI Taxonomy" id="1076125"/>
    <lineage>
        <taxon>Bacteria</taxon>
        <taxon>Bacillati</taxon>
        <taxon>Actinomycetota</taxon>
        <taxon>Actinomycetes</taxon>
        <taxon>Micromonosporales</taxon>
        <taxon>Micromonosporaceae</taxon>
    </lineage>
</organism>
<dbReference type="PROSITE" id="PS51462">
    <property type="entry name" value="NUDIX"/>
    <property type="match status" value="1"/>
</dbReference>
<comment type="cofactor">
    <cofactor evidence="1">
        <name>Mg(2+)</name>
        <dbReference type="ChEBI" id="CHEBI:18420"/>
    </cofactor>
</comment>
<keyword evidence="2" id="KW-0378">Hydrolase</keyword>
<dbReference type="AlphaFoldDB" id="A0A6V8KUJ6"/>